<feature type="region of interest" description="Disordered" evidence="1">
    <location>
        <begin position="66"/>
        <end position="128"/>
    </location>
</feature>
<evidence type="ECO:0000313" key="3">
    <source>
        <dbReference type="Proteomes" id="UP000837801"/>
    </source>
</evidence>
<dbReference type="OrthoDB" id="4090559at2759"/>
<feature type="compositionally biased region" description="Polar residues" evidence="1">
    <location>
        <begin position="74"/>
        <end position="91"/>
    </location>
</feature>
<name>A0A9P0VYL8_9ASCO</name>
<proteinExistence type="predicted"/>
<comment type="caution">
    <text evidence="2">The sequence shown here is derived from an EMBL/GenBank/DDBJ whole genome shotgun (WGS) entry which is preliminary data.</text>
</comment>
<feature type="compositionally biased region" description="Basic and acidic residues" evidence="1">
    <location>
        <begin position="93"/>
        <end position="104"/>
    </location>
</feature>
<gene>
    <name evidence="2" type="ORF">CLIB1423_09S01904</name>
</gene>
<keyword evidence="3" id="KW-1185">Reference proteome</keyword>
<dbReference type="AlphaFoldDB" id="A0A9P0VYL8"/>
<dbReference type="Proteomes" id="UP000837801">
    <property type="component" value="Unassembled WGS sequence"/>
</dbReference>
<reference evidence="2" key="1">
    <citation type="submission" date="2022-03" db="EMBL/GenBank/DDBJ databases">
        <authorList>
            <person name="Legras J.-L."/>
            <person name="Devillers H."/>
            <person name="Grondin C."/>
        </authorList>
    </citation>
    <scope>NUCLEOTIDE SEQUENCE</scope>
    <source>
        <strain evidence="2">CLIB 1423</strain>
    </source>
</reference>
<dbReference type="EMBL" id="CAKXYY010000009">
    <property type="protein sequence ID" value="CAH2353060.1"/>
    <property type="molecule type" value="Genomic_DNA"/>
</dbReference>
<protein>
    <submittedName>
        <fullName evidence="2">Uncharacterized protein</fullName>
    </submittedName>
</protein>
<sequence>MVTIRDSSYLTKSITTTIGSLAIAAKQEQEEKELQMNRVRRGAPKAAVISSAVGLSTADDVPLLVSDNEDYSDNESACSRTGDSSPKSATAESVKRELKIESSKSPESSEEESSPKSETEASNSQEVNEPVVLSNAQFVKERTQLMTIVVKYMASKINNSFPPESTKHTSKKELPLEKFLLILTSRLNLSLQLFMQGMIYLFRYMDIVYLLRYLNQTNNFVSYNEMQFSVKKLIIGCFKITLKNHRINKLNWEHITGLQGEELDNIVGVLTSRMNGKLSVKQIELVKMKSEIFRFVKMVTEAI</sequence>
<organism evidence="2 3">
    <name type="scientific">[Candida] railenensis</name>
    <dbReference type="NCBI Taxonomy" id="45579"/>
    <lineage>
        <taxon>Eukaryota</taxon>
        <taxon>Fungi</taxon>
        <taxon>Dikarya</taxon>
        <taxon>Ascomycota</taxon>
        <taxon>Saccharomycotina</taxon>
        <taxon>Pichiomycetes</taxon>
        <taxon>Debaryomycetaceae</taxon>
        <taxon>Kurtzmaniella</taxon>
    </lineage>
</organism>
<evidence type="ECO:0000256" key="1">
    <source>
        <dbReference type="SAM" id="MobiDB-lite"/>
    </source>
</evidence>
<accession>A0A9P0VYL8</accession>
<evidence type="ECO:0000313" key="2">
    <source>
        <dbReference type="EMBL" id="CAH2353060.1"/>
    </source>
</evidence>